<evidence type="ECO:0000313" key="4">
    <source>
        <dbReference type="EMBL" id="CRK87995.1"/>
    </source>
</evidence>
<keyword evidence="2" id="KW-0539">Nucleus</keyword>
<evidence type="ECO:0000313" key="5">
    <source>
        <dbReference type="Proteomes" id="UP000183832"/>
    </source>
</evidence>
<sequence>MSLTRDIFSNLNEYLAKDDSFKKYELDNFSQDNSVCDTKDPKVVDLSNNSIEPEVVTATSDDLLDLTADYSPPVKTRRAADKLSVEILETVEIEDQPESSNNNSKTRRRSGRLSKVPIAKEVPKVKQAPKAKKISYKEALNVMNSSIPKLPETPKPSTMPVDRYSGIDLTGDVSLGEMHSHAPLFQNKSIQKLKSATKVIVDDSDEDDMNLDSIKVKVKVNNKIQAHKYRQHQNFYDLYKIISEQNGIPLKDIFLYDNDKRLEHSDTPHSINYKITKILKCHVLEGNEISLDKIQKKDQIVLKFQSDKWKKPVTIQLSKFDTFKTAVCILCEKIPFKSEQITLSFVGDSVDMNQNSVDLDLDGGEIFDCYIKA</sequence>
<evidence type="ECO:0000256" key="1">
    <source>
        <dbReference type="ARBA" id="ARBA00004123"/>
    </source>
</evidence>
<reference evidence="4 5" key="1">
    <citation type="submission" date="2015-04" db="EMBL/GenBank/DDBJ databases">
        <authorList>
            <person name="Syromyatnikov M.Y."/>
            <person name="Popov V.N."/>
        </authorList>
    </citation>
    <scope>NUCLEOTIDE SEQUENCE [LARGE SCALE GENOMIC DNA]</scope>
</reference>
<keyword evidence="5" id="KW-1185">Reference proteome</keyword>
<dbReference type="Proteomes" id="UP000183832">
    <property type="component" value="Unassembled WGS sequence"/>
</dbReference>
<proteinExistence type="predicted"/>
<dbReference type="PANTHER" id="PTHR47187:SF1">
    <property type="entry name" value="NFATC2-INTERACTING PROTEIN"/>
    <property type="match status" value="1"/>
</dbReference>
<dbReference type="GO" id="GO:0005634">
    <property type="term" value="C:nucleus"/>
    <property type="evidence" value="ECO:0007669"/>
    <property type="project" value="UniProtKB-SubCell"/>
</dbReference>
<dbReference type="GO" id="GO:0045944">
    <property type="term" value="P:positive regulation of transcription by RNA polymerase II"/>
    <property type="evidence" value="ECO:0007669"/>
    <property type="project" value="TreeGrafter"/>
</dbReference>
<feature type="region of interest" description="Disordered" evidence="3">
    <location>
        <begin position="94"/>
        <end position="114"/>
    </location>
</feature>
<evidence type="ECO:0000256" key="3">
    <source>
        <dbReference type="SAM" id="MobiDB-lite"/>
    </source>
</evidence>
<dbReference type="OrthoDB" id="442921at2759"/>
<dbReference type="Gene3D" id="3.10.20.90">
    <property type="entry name" value="Phosphatidylinositol 3-kinase Catalytic Subunit, Chain A, domain 1"/>
    <property type="match status" value="2"/>
</dbReference>
<organism evidence="4 5">
    <name type="scientific">Clunio marinus</name>
    <dbReference type="NCBI Taxonomy" id="568069"/>
    <lineage>
        <taxon>Eukaryota</taxon>
        <taxon>Metazoa</taxon>
        <taxon>Ecdysozoa</taxon>
        <taxon>Arthropoda</taxon>
        <taxon>Hexapoda</taxon>
        <taxon>Insecta</taxon>
        <taxon>Pterygota</taxon>
        <taxon>Neoptera</taxon>
        <taxon>Endopterygota</taxon>
        <taxon>Diptera</taxon>
        <taxon>Nematocera</taxon>
        <taxon>Chironomoidea</taxon>
        <taxon>Chironomidae</taxon>
        <taxon>Clunio</taxon>
    </lineage>
</organism>
<dbReference type="STRING" id="568069.A0A1J1HJA6"/>
<comment type="subcellular location">
    <subcellularLocation>
        <location evidence="1">Nucleus</location>
    </subcellularLocation>
</comment>
<accession>A0A1J1HJA6</accession>
<dbReference type="PANTHER" id="PTHR47187">
    <property type="entry name" value="NFATC2-INTERACTING PROTEIN"/>
    <property type="match status" value="1"/>
</dbReference>
<dbReference type="InterPro" id="IPR029071">
    <property type="entry name" value="Ubiquitin-like_domsf"/>
</dbReference>
<name>A0A1J1HJA6_9DIPT</name>
<dbReference type="SUPFAM" id="SSF54236">
    <property type="entry name" value="Ubiquitin-like"/>
    <property type="match status" value="2"/>
</dbReference>
<gene>
    <name evidence="4" type="ORF">CLUMA_CG001781</name>
</gene>
<dbReference type="AlphaFoldDB" id="A0A1J1HJA6"/>
<protein>
    <submittedName>
        <fullName evidence="4">CLUMA_CG001781, isoform A</fullName>
    </submittedName>
</protein>
<dbReference type="EMBL" id="CVRI01000006">
    <property type="protein sequence ID" value="CRK87995.1"/>
    <property type="molecule type" value="Genomic_DNA"/>
</dbReference>
<dbReference type="InterPro" id="IPR052324">
    <property type="entry name" value="NFATC2-Int_DNA_Repair"/>
</dbReference>
<evidence type="ECO:0000256" key="2">
    <source>
        <dbReference type="ARBA" id="ARBA00023242"/>
    </source>
</evidence>